<dbReference type="SUPFAM" id="SSF53335">
    <property type="entry name" value="S-adenosyl-L-methionine-dependent methyltransferases"/>
    <property type="match status" value="1"/>
</dbReference>
<dbReference type="GO" id="GO:0052908">
    <property type="term" value="F:16S rRNA (adenine(1518)-N(6)/adenine(1519)-N(6))-dimethyltransferase activity"/>
    <property type="evidence" value="ECO:0007669"/>
    <property type="project" value="UniProtKB-EC"/>
</dbReference>
<evidence type="ECO:0000256" key="4">
    <source>
        <dbReference type="ARBA" id="ARBA00022679"/>
    </source>
</evidence>
<dbReference type="GO" id="GO:0005829">
    <property type="term" value="C:cytosol"/>
    <property type="evidence" value="ECO:0007669"/>
    <property type="project" value="TreeGrafter"/>
</dbReference>
<evidence type="ECO:0000313" key="8">
    <source>
        <dbReference type="EMBL" id="KUG05182.1"/>
    </source>
</evidence>
<evidence type="ECO:0000256" key="3">
    <source>
        <dbReference type="ARBA" id="ARBA00022603"/>
    </source>
</evidence>
<dbReference type="EC" id="2.1.1.182" evidence="8"/>
<keyword evidence="6" id="KW-0694">RNA-binding</keyword>
<evidence type="ECO:0000256" key="6">
    <source>
        <dbReference type="ARBA" id="ARBA00022884"/>
    </source>
</evidence>
<dbReference type="HAMAP" id="MF_00607">
    <property type="entry name" value="16SrRNA_methyltr_A"/>
    <property type="match status" value="1"/>
</dbReference>
<dbReference type="Pfam" id="PF00398">
    <property type="entry name" value="RrnaAD"/>
    <property type="match status" value="1"/>
</dbReference>
<dbReference type="GO" id="GO:0003723">
    <property type="term" value="F:RNA binding"/>
    <property type="evidence" value="ECO:0007669"/>
    <property type="project" value="UniProtKB-KW"/>
</dbReference>
<organism evidence="8">
    <name type="scientific">hydrocarbon metagenome</name>
    <dbReference type="NCBI Taxonomy" id="938273"/>
    <lineage>
        <taxon>unclassified sequences</taxon>
        <taxon>metagenomes</taxon>
        <taxon>ecological metagenomes</taxon>
    </lineage>
</organism>
<dbReference type="InterPro" id="IPR001737">
    <property type="entry name" value="KsgA/Erm"/>
</dbReference>
<dbReference type="NCBIfam" id="TIGR00755">
    <property type="entry name" value="ksgA"/>
    <property type="match status" value="1"/>
</dbReference>
<dbReference type="InterPro" id="IPR029063">
    <property type="entry name" value="SAM-dependent_MTases_sf"/>
</dbReference>
<dbReference type="InterPro" id="IPR023165">
    <property type="entry name" value="rRNA_Ade_diMease-like_C"/>
</dbReference>
<dbReference type="InterPro" id="IPR020598">
    <property type="entry name" value="rRNA_Ade_methylase_Trfase_N"/>
</dbReference>
<sequence>MDISTKTGMKQIISKYNIYPHKKWGQNFLLDKNILKKIIDLSLINPEDYIIEIGPGLGALTREISGRSKGVLAIEIDSSLQKVLEETMVDSNNSRITFKDILKVNIEQELTEAFDLSDIPTYKVCANIPYNITTPIIFNLLENYVNMKYAVLMIQKEVALRIKAMPGSKTYGLLTVMIQYYADVEYLMDVSRNCFFPRPEVDSAVIKIIPHRPPKFKLKNEEAFKSLVRKAFQMRRKTMLNICAAEFGVDKEKVKKYLLDLGIEGSKRPENLTIYDFISITESWPPTQKGNANY</sequence>
<evidence type="ECO:0000256" key="5">
    <source>
        <dbReference type="ARBA" id="ARBA00022691"/>
    </source>
</evidence>
<dbReference type="PROSITE" id="PS01131">
    <property type="entry name" value="RRNA_A_DIMETH"/>
    <property type="match status" value="1"/>
</dbReference>
<dbReference type="InterPro" id="IPR020596">
    <property type="entry name" value="rRNA_Ade_Mease_Trfase_CS"/>
</dbReference>
<accession>A0A0W8E999</accession>
<evidence type="ECO:0000256" key="2">
    <source>
        <dbReference type="ARBA" id="ARBA00022552"/>
    </source>
</evidence>
<keyword evidence="2" id="KW-0698">rRNA processing</keyword>
<keyword evidence="1" id="KW-0963">Cytoplasm</keyword>
<proteinExistence type="inferred from homology"/>
<dbReference type="PROSITE" id="PS51689">
    <property type="entry name" value="SAM_RNA_A_N6_MT"/>
    <property type="match status" value="1"/>
</dbReference>
<gene>
    <name evidence="8" type="ORF">ASZ90_017368</name>
</gene>
<keyword evidence="3 8" id="KW-0489">Methyltransferase</keyword>
<comment type="caution">
    <text evidence="8">The sequence shown here is derived from an EMBL/GenBank/DDBJ whole genome shotgun (WGS) entry which is preliminary data.</text>
</comment>
<name>A0A0W8E999_9ZZZZ</name>
<dbReference type="InterPro" id="IPR011530">
    <property type="entry name" value="rRNA_adenine_dimethylase"/>
</dbReference>
<feature type="domain" description="Ribosomal RNA adenine methylase transferase N-terminal" evidence="7">
    <location>
        <begin position="34"/>
        <end position="212"/>
    </location>
</feature>
<dbReference type="PANTHER" id="PTHR11727">
    <property type="entry name" value="DIMETHYLADENOSINE TRANSFERASE"/>
    <property type="match status" value="1"/>
</dbReference>
<dbReference type="Gene3D" id="1.10.8.100">
    <property type="entry name" value="Ribosomal RNA adenine dimethylase-like, domain 2"/>
    <property type="match status" value="1"/>
</dbReference>
<dbReference type="EMBL" id="LNQE01001824">
    <property type="protein sequence ID" value="KUG05182.1"/>
    <property type="molecule type" value="Genomic_DNA"/>
</dbReference>
<dbReference type="FunFam" id="3.40.50.150:FF:000023">
    <property type="entry name" value="Ribosomal RNA small subunit methyltransferase A"/>
    <property type="match status" value="1"/>
</dbReference>
<dbReference type="PANTHER" id="PTHR11727:SF7">
    <property type="entry name" value="DIMETHYLADENOSINE TRANSFERASE-RELATED"/>
    <property type="match status" value="1"/>
</dbReference>
<evidence type="ECO:0000256" key="1">
    <source>
        <dbReference type="ARBA" id="ARBA00022490"/>
    </source>
</evidence>
<reference evidence="8" key="1">
    <citation type="journal article" date="2015" name="Proc. Natl. Acad. Sci. U.S.A.">
        <title>Networks of energetic and metabolic interactions define dynamics in microbial communities.</title>
        <authorList>
            <person name="Embree M."/>
            <person name="Liu J.K."/>
            <person name="Al-Bassam M.M."/>
            <person name="Zengler K."/>
        </authorList>
    </citation>
    <scope>NUCLEOTIDE SEQUENCE</scope>
</reference>
<evidence type="ECO:0000259" key="7">
    <source>
        <dbReference type="SMART" id="SM00650"/>
    </source>
</evidence>
<dbReference type="Gene3D" id="3.40.50.150">
    <property type="entry name" value="Vaccinia Virus protein VP39"/>
    <property type="match status" value="1"/>
</dbReference>
<protein>
    <submittedName>
        <fullName evidence="8">Ssu rrna (Adenine(1518)-n(6)/adenine(1519)-n(6))-dimethyltransferase</fullName>
        <ecNumber evidence="8">2.1.1.182</ecNumber>
    </submittedName>
</protein>
<dbReference type="AlphaFoldDB" id="A0A0W8E999"/>
<keyword evidence="4 8" id="KW-0808">Transferase</keyword>
<dbReference type="SMART" id="SM00650">
    <property type="entry name" value="rADc"/>
    <property type="match status" value="1"/>
</dbReference>
<keyword evidence="5" id="KW-0949">S-adenosyl-L-methionine</keyword>